<dbReference type="PROSITE" id="PS00028">
    <property type="entry name" value="ZINC_FINGER_C2H2_1"/>
    <property type="match status" value="1"/>
</dbReference>
<proteinExistence type="predicted"/>
<evidence type="ECO:0000313" key="3">
    <source>
        <dbReference type="Proteomes" id="UP000567179"/>
    </source>
</evidence>
<protein>
    <recommendedName>
        <fullName evidence="1">Rhodanese domain-containing protein</fullName>
    </recommendedName>
</protein>
<dbReference type="EMBL" id="JAACJJ010000002">
    <property type="protein sequence ID" value="KAF5329273.1"/>
    <property type="molecule type" value="Genomic_DNA"/>
</dbReference>
<dbReference type="InterPro" id="IPR001763">
    <property type="entry name" value="Rhodanese-like_dom"/>
</dbReference>
<feature type="domain" description="Rhodanese" evidence="1">
    <location>
        <begin position="774"/>
        <end position="819"/>
    </location>
</feature>
<dbReference type="AlphaFoldDB" id="A0A8H5BVH1"/>
<dbReference type="Gene3D" id="3.40.250.10">
    <property type="entry name" value="Rhodanese-like domain"/>
    <property type="match status" value="1"/>
</dbReference>
<dbReference type="Proteomes" id="UP000567179">
    <property type="component" value="Unassembled WGS sequence"/>
</dbReference>
<keyword evidence="3" id="KW-1185">Reference proteome</keyword>
<organism evidence="2 3">
    <name type="scientific">Psilocybe cf. subviscida</name>
    <dbReference type="NCBI Taxonomy" id="2480587"/>
    <lineage>
        <taxon>Eukaryota</taxon>
        <taxon>Fungi</taxon>
        <taxon>Dikarya</taxon>
        <taxon>Basidiomycota</taxon>
        <taxon>Agaricomycotina</taxon>
        <taxon>Agaricomycetes</taxon>
        <taxon>Agaricomycetidae</taxon>
        <taxon>Agaricales</taxon>
        <taxon>Agaricineae</taxon>
        <taxon>Strophariaceae</taxon>
        <taxon>Psilocybe</taxon>
    </lineage>
</organism>
<dbReference type="PROSITE" id="PS50206">
    <property type="entry name" value="RHODANESE_3"/>
    <property type="match status" value="1"/>
</dbReference>
<evidence type="ECO:0000259" key="1">
    <source>
        <dbReference type="PROSITE" id="PS50206"/>
    </source>
</evidence>
<name>A0A8H5BVH1_9AGAR</name>
<evidence type="ECO:0000313" key="2">
    <source>
        <dbReference type="EMBL" id="KAF5329273.1"/>
    </source>
</evidence>
<comment type="caution">
    <text evidence="2">The sequence shown here is derived from an EMBL/GenBank/DDBJ whole genome shotgun (WGS) entry which is preliminary data.</text>
</comment>
<accession>A0A8H5BVH1</accession>
<sequence>MIKTPDFVMRRRLCDACREEKYIGEHAFHDHFGRDVDVDVLHYIPCAKLNFYSLKKYCKDDVANQLKSLSALKRDVLIGKRDAHRKLERKQRISINVMNVKLADFKGKKREISGNDIKRWEGIQNEFEPEFRANKELREQGEWQELVLDRRRLLDDAYVVHKLQRIAPPLWKFLPQIHHLIKLQPFHDLIECDKSRTLTKGDFVPLLERLEQIIGPAYEEARTRLREQIMSSEVCLYSDLKTSNKFRNLELATMVFRCTHCKLYLFAWNELKSHYCVHPGLVLTAGQIKLGKQASVDVENFDAEFPYAFEFCEDGGDAMILILSVLGLDSAETTTAELDASDTRFLCGHKHGNKVPSAFTWRGLATHLLNHHKRKVKDKTVPPPKKITSRNRRPGINQVKRVETQIMNDYALWACAKCDRHLASGQLGKPAFVKEHLKDHHATARPREGVDYVDLSDYKLFSELARGIVGKPCDVPVKTNHSSTLRNNISTMSDLYLERAPSTPSGYRSNRSNATRSMLSAVNEVAVVHKRADDAPPLRTIDDVRAQISEEIAMRTVSKGVVEDGVKLGVRLAMSKTEDEDFLRLLSSRISHQLTFQDHLFAVGASQQAVGTVSGTLIICASSPELLQRAVLLVASKFMGRILDGLEEEGQWIGLIQDLGVSSYDEIALWDVLRKASRKPMDPMMAPVGSRSIDQIIMDARVRLQRIDAFQASEELRETQVGAPTFIVDIRSQAEREQHGVIYGALQIERNIIEWLFDPRSPTRLAIADRYDIRIILVSQDGLASTLAAYSLQQIGLLNATDIIGGFEAWRDAGLPIEFDRRESLRSPVSLAGSFV</sequence>
<reference evidence="2 3" key="1">
    <citation type="journal article" date="2020" name="ISME J.">
        <title>Uncovering the hidden diversity of litter-decomposition mechanisms in mushroom-forming fungi.</title>
        <authorList>
            <person name="Floudas D."/>
            <person name="Bentzer J."/>
            <person name="Ahren D."/>
            <person name="Johansson T."/>
            <person name="Persson P."/>
            <person name="Tunlid A."/>
        </authorList>
    </citation>
    <scope>NUCLEOTIDE SEQUENCE [LARGE SCALE GENOMIC DNA]</scope>
    <source>
        <strain evidence="2 3">CBS 101986</strain>
    </source>
</reference>
<dbReference type="OrthoDB" id="566238at2759"/>
<gene>
    <name evidence="2" type="ORF">D9619_009359</name>
</gene>
<dbReference type="Pfam" id="PF00581">
    <property type="entry name" value="Rhodanese"/>
    <property type="match status" value="1"/>
</dbReference>
<dbReference type="InterPro" id="IPR013087">
    <property type="entry name" value="Znf_C2H2_type"/>
</dbReference>
<dbReference type="InterPro" id="IPR036873">
    <property type="entry name" value="Rhodanese-like_dom_sf"/>
</dbReference>
<dbReference type="SMART" id="SM00450">
    <property type="entry name" value="RHOD"/>
    <property type="match status" value="1"/>
</dbReference>
<dbReference type="SUPFAM" id="SSF52821">
    <property type="entry name" value="Rhodanese/Cell cycle control phosphatase"/>
    <property type="match status" value="1"/>
</dbReference>